<organism evidence="2 3">
    <name type="scientific">Photobacterium aquae</name>
    <dbReference type="NCBI Taxonomy" id="1195763"/>
    <lineage>
        <taxon>Bacteria</taxon>
        <taxon>Pseudomonadati</taxon>
        <taxon>Pseudomonadota</taxon>
        <taxon>Gammaproteobacteria</taxon>
        <taxon>Vibrionales</taxon>
        <taxon>Vibrionaceae</taxon>
        <taxon>Photobacterium</taxon>
    </lineage>
</organism>
<evidence type="ECO:0000313" key="2">
    <source>
        <dbReference type="EMBL" id="KLV02232.1"/>
    </source>
</evidence>
<proteinExistence type="predicted"/>
<evidence type="ECO:0000256" key="1">
    <source>
        <dbReference type="SAM" id="Phobius"/>
    </source>
</evidence>
<reference evidence="2 3" key="1">
    <citation type="submission" date="2015-05" db="EMBL/GenBank/DDBJ databases">
        <title>Photobacterium galathea sp. nov.</title>
        <authorList>
            <person name="Machado H."/>
            <person name="Gram L."/>
        </authorList>
    </citation>
    <scope>NUCLEOTIDE SEQUENCE [LARGE SCALE GENOMIC DNA]</scope>
    <source>
        <strain evidence="2 3">CGMCC 1.12159</strain>
    </source>
</reference>
<comment type="caution">
    <text evidence="2">The sequence shown here is derived from an EMBL/GenBank/DDBJ whole genome shotgun (WGS) entry which is preliminary data.</text>
</comment>
<keyword evidence="1" id="KW-0812">Transmembrane</keyword>
<gene>
    <name evidence="2" type="ORF">ABT56_21775</name>
</gene>
<accession>A0A0J1JJN8</accession>
<feature type="transmembrane region" description="Helical" evidence="1">
    <location>
        <begin position="20"/>
        <end position="47"/>
    </location>
</feature>
<sequence>MLLMIVSLEIVLAQSLLQLYLLVAIGFYADGIEMTLVLFTLYGVHVAARLRRYVRTRVFLCNKWVNM</sequence>
<keyword evidence="3" id="KW-1185">Reference proteome</keyword>
<name>A0A0J1JJN8_9GAMM</name>
<dbReference type="AlphaFoldDB" id="A0A0J1JJN8"/>
<dbReference type="PATRIC" id="fig|1195763.3.peg.4672"/>
<evidence type="ECO:0000313" key="3">
    <source>
        <dbReference type="Proteomes" id="UP000036097"/>
    </source>
</evidence>
<dbReference type="Proteomes" id="UP000036097">
    <property type="component" value="Unassembled WGS sequence"/>
</dbReference>
<keyword evidence="1" id="KW-0472">Membrane</keyword>
<keyword evidence="1" id="KW-1133">Transmembrane helix</keyword>
<dbReference type="EMBL" id="LDOT01000050">
    <property type="protein sequence ID" value="KLV02232.1"/>
    <property type="molecule type" value="Genomic_DNA"/>
</dbReference>
<protein>
    <submittedName>
        <fullName evidence="2">Uncharacterized protein</fullName>
    </submittedName>
</protein>